<name>A0A6I0FA50_9FIRM</name>
<dbReference type="RefSeq" id="WP_151859704.1">
    <property type="nucleotide sequence ID" value="NZ_WBZC01000003.1"/>
</dbReference>
<comment type="similarity">
    <text evidence="1">Belongs to the pseudomonas-type ThrB family.</text>
</comment>
<dbReference type="InterPro" id="IPR002575">
    <property type="entry name" value="Aminoglycoside_PTrfase"/>
</dbReference>
<dbReference type="SUPFAM" id="SSF56112">
    <property type="entry name" value="Protein kinase-like (PK-like)"/>
    <property type="match status" value="1"/>
</dbReference>
<evidence type="ECO:0000256" key="1">
    <source>
        <dbReference type="ARBA" id="ARBA00038240"/>
    </source>
</evidence>
<reference evidence="3 4" key="1">
    <citation type="submission" date="2019-10" db="EMBL/GenBank/DDBJ databases">
        <title>Alkaliphilus serpentinus sp. nov. and Alkaliphilus pronyensis sp. nov., two novel anaerobic alkaliphilic species isolated from the serpentinized-hosted hydrothermal field of the Prony Bay (New Caledonia).</title>
        <authorList>
            <person name="Postec A."/>
        </authorList>
    </citation>
    <scope>NUCLEOTIDE SEQUENCE [LARGE SCALE GENOMIC DNA]</scope>
    <source>
        <strain evidence="3 4">LacV</strain>
    </source>
</reference>
<feature type="domain" description="Aminoglycoside phosphotransferase" evidence="2">
    <location>
        <begin position="30"/>
        <end position="240"/>
    </location>
</feature>
<keyword evidence="3" id="KW-0808">Transferase</keyword>
<dbReference type="PANTHER" id="PTHR21064">
    <property type="entry name" value="AMINOGLYCOSIDE PHOSPHOTRANSFERASE DOMAIN-CONTAINING PROTEIN-RELATED"/>
    <property type="match status" value="1"/>
</dbReference>
<dbReference type="Pfam" id="PF01636">
    <property type="entry name" value="APH"/>
    <property type="match status" value="1"/>
</dbReference>
<dbReference type="InterPro" id="IPR050249">
    <property type="entry name" value="Pseudomonas-type_ThrB"/>
</dbReference>
<dbReference type="Gene3D" id="3.90.1200.10">
    <property type="match status" value="1"/>
</dbReference>
<dbReference type="InterPro" id="IPR011009">
    <property type="entry name" value="Kinase-like_dom_sf"/>
</dbReference>
<organism evidence="3 4">
    <name type="scientific">Alkaliphilus pronyensis</name>
    <dbReference type="NCBI Taxonomy" id="1482732"/>
    <lineage>
        <taxon>Bacteria</taxon>
        <taxon>Bacillati</taxon>
        <taxon>Bacillota</taxon>
        <taxon>Clostridia</taxon>
        <taxon>Peptostreptococcales</taxon>
        <taxon>Natronincolaceae</taxon>
        <taxon>Alkaliphilus</taxon>
    </lineage>
</organism>
<dbReference type="EMBL" id="WBZC01000003">
    <property type="protein sequence ID" value="KAB3539025.1"/>
    <property type="molecule type" value="Genomic_DNA"/>
</dbReference>
<dbReference type="GO" id="GO:0019202">
    <property type="term" value="F:amino acid kinase activity"/>
    <property type="evidence" value="ECO:0007669"/>
    <property type="project" value="TreeGrafter"/>
</dbReference>
<sequence length="325" mass="38941">MMKLENLICNTEDIAYEILQSWQHDIDSLRFWRGSSNYVYFFTCNDNEYWLRFTKKDENSLEEIKAEIQLLLYLNNNGYPCVVPIKSKNNNYVEAIERHKETYYAVVFNKAVGVNLDIKNITKTQLEGWGKALASFHSLSMSFQPKEYVRKSWKDKLKLTADILKDFPNEKNALEELYRIKEWLSSLPITNENYGLIHYDFELDNIFWNEEFKKFTIIDFDDSMYHWYAMDIAYALRDLYELEECKKKEGLQVFLKGYCSVKTIKEEYIELLPKFKRFGDLITFAKLLRSLKDSDFSQEPVWLDKLRPKLLNKCQELRDGFIEEW</sequence>
<dbReference type="PANTHER" id="PTHR21064:SF6">
    <property type="entry name" value="AMINOGLYCOSIDE PHOSPHOTRANSFERASE DOMAIN-CONTAINING PROTEIN"/>
    <property type="match status" value="1"/>
</dbReference>
<evidence type="ECO:0000313" key="4">
    <source>
        <dbReference type="Proteomes" id="UP000432715"/>
    </source>
</evidence>
<protein>
    <submittedName>
        <fullName evidence="3">Phosphotransferase</fullName>
    </submittedName>
</protein>
<accession>A0A6I0FA50</accession>
<dbReference type="AlphaFoldDB" id="A0A6I0FA50"/>
<dbReference type="Gene3D" id="3.30.200.20">
    <property type="entry name" value="Phosphorylase Kinase, domain 1"/>
    <property type="match status" value="1"/>
</dbReference>
<dbReference type="Proteomes" id="UP000432715">
    <property type="component" value="Unassembled WGS sequence"/>
</dbReference>
<gene>
    <name evidence="3" type="ORF">F8154_00895</name>
</gene>
<comment type="caution">
    <text evidence="3">The sequence shown here is derived from an EMBL/GenBank/DDBJ whole genome shotgun (WGS) entry which is preliminary data.</text>
</comment>
<evidence type="ECO:0000313" key="3">
    <source>
        <dbReference type="EMBL" id="KAB3539025.1"/>
    </source>
</evidence>
<evidence type="ECO:0000259" key="2">
    <source>
        <dbReference type="Pfam" id="PF01636"/>
    </source>
</evidence>
<proteinExistence type="inferred from homology"/>
<keyword evidence="4" id="KW-1185">Reference proteome</keyword>
<dbReference type="OrthoDB" id="4030632at2"/>